<feature type="domain" description="GH64" evidence="2">
    <location>
        <begin position="60"/>
        <end position="421"/>
    </location>
</feature>
<dbReference type="Pfam" id="PF16483">
    <property type="entry name" value="Glyco_hydro_64"/>
    <property type="match status" value="1"/>
</dbReference>
<dbReference type="PANTHER" id="PTHR38165">
    <property type="match status" value="1"/>
</dbReference>
<evidence type="ECO:0000313" key="4">
    <source>
        <dbReference type="Proteomes" id="UP001303373"/>
    </source>
</evidence>
<gene>
    <name evidence="3" type="ORF">R9X50_00682600</name>
</gene>
<dbReference type="Gene3D" id="3.30.920.50">
    <property type="entry name" value="Beta-1,3-glucanase, C-terminal domain"/>
    <property type="match status" value="1"/>
</dbReference>
<protein>
    <recommendedName>
        <fullName evidence="2">GH64 domain-containing protein</fullName>
    </recommendedName>
</protein>
<dbReference type="PANTHER" id="PTHR38165:SF1">
    <property type="entry name" value="GLUCANASE B"/>
    <property type="match status" value="1"/>
</dbReference>
<keyword evidence="4" id="KW-1185">Reference proteome</keyword>
<dbReference type="PROSITE" id="PS52006">
    <property type="entry name" value="GH64"/>
    <property type="match status" value="1"/>
</dbReference>
<organism evidence="3 4">
    <name type="scientific">Acrodontium crateriforme</name>
    <dbReference type="NCBI Taxonomy" id="150365"/>
    <lineage>
        <taxon>Eukaryota</taxon>
        <taxon>Fungi</taxon>
        <taxon>Dikarya</taxon>
        <taxon>Ascomycota</taxon>
        <taxon>Pezizomycotina</taxon>
        <taxon>Dothideomycetes</taxon>
        <taxon>Dothideomycetidae</taxon>
        <taxon>Mycosphaerellales</taxon>
        <taxon>Teratosphaeriaceae</taxon>
        <taxon>Acrodontium</taxon>
    </lineage>
</organism>
<feature type="compositionally biased region" description="Low complexity" evidence="1">
    <location>
        <begin position="436"/>
        <end position="447"/>
    </location>
</feature>
<dbReference type="AlphaFoldDB" id="A0AAQ3RDT2"/>
<proteinExistence type="predicted"/>
<sequence>MRTSARCTFSEAKAQQTLKTLEQARRGRLELSSGRATTVALLTASPIQRQQRPGQIFAMPDSLQIALKNDSDSSNLHAYISGLAIQNGNQRCFVKADESQYFPQNPSAIGSPLAEEVAIPLGNPGNIVNIKIPQIAGGRIYISEGRLTFLLNPGPALVEPSVLNPSDPNYKVDFSFCEFTLNNDQLYANISYVDFTGRIPISLSLQQQSGQSQYVAGMPPNGLDALADRLRDQARKDSQPWDKLIFQHDGKNLRILNATHGNAVGASFDGYYEPHIEQVWQKYKSGATMKINTQASPGILEGRVNAKDELMIGDEAFSKPNTADILGSNSGPFTTGSSATRNAIIPRLAAAFLRSTLLVTENHPSLPDTFYRSDPTNHYARLVHEVNLDKKGYAFAYDDVQADGSEDQSGKVNAGDPVLFTIGVGGKGAVSGDSVAPPAQQPQQQPQSRDYQRDTPPLPSQAELKKEGWGGKLKGLFKK</sequence>
<evidence type="ECO:0000259" key="2">
    <source>
        <dbReference type="PROSITE" id="PS52006"/>
    </source>
</evidence>
<evidence type="ECO:0000313" key="3">
    <source>
        <dbReference type="EMBL" id="WPH03943.1"/>
    </source>
</evidence>
<dbReference type="Gene3D" id="2.60.110.10">
    <property type="entry name" value="Thaumatin"/>
    <property type="match status" value="1"/>
</dbReference>
<dbReference type="EMBL" id="CP138590">
    <property type="protein sequence ID" value="WPH03943.1"/>
    <property type="molecule type" value="Genomic_DNA"/>
</dbReference>
<evidence type="ECO:0000256" key="1">
    <source>
        <dbReference type="SAM" id="MobiDB-lite"/>
    </source>
</evidence>
<dbReference type="InterPro" id="IPR032477">
    <property type="entry name" value="Glyco_hydro_64"/>
</dbReference>
<reference evidence="3 4" key="1">
    <citation type="submission" date="2023-11" db="EMBL/GenBank/DDBJ databases">
        <title>An acidophilic fungus is an integral part of prey digestion in a carnivorous sundew plant.</title>
        <authorList>
            <person name="Tsai I.J."/>
        </authorList>
    </citation>
    <scope>NUCLEOTIDE SEQUENCE [LARGE SCALE GENOMIC DNA]</scope>
    <source>
        <strain evidence="3">169a</strain>
    </source>
</reference>
<dbReference type="InterPro" id="IPR037176">
    <property type="entry name" value="Osmotin/thaumatin-like_sf"/>
</dbReference>
<dbReference type="InterPro" id="IPR042517">
    <property type="entry name" value="Glyco_hydro_64_N_2"/>
</dbReference>
<name>A0AAQ3RDT2_9PEZI</name>
<feature type="region of interest" description="Disordered" evidence="1">
    <location>
        <begin position="429"/>
        <end position="479"/>
    </location>
</feature>
<dbReference type="InterPro" id="IPR037398">
    <property type="entry name" value="Glyco_hydro_64_fam"/>
</dbReference>
<accession>A0AAQ3RDT2</accession>
<dbReference type="Proteomes" id="UP001303373">
    <property type="component" value="Chromosome 11"/>
</dbReference>